<dbReference type="Proteomes" id="UP000070810">
    <property type="component" value="Unassembled WGS sequence"/>
</dbReference>
<feature type="compositionally biased region" description="Low complexity" evidence="1">
    <location>
        <begin position="55"/>
        <end position="116"/>
    </location>
</feature>
<protein>
    <recommendedName>
        <fullName evidence="2">PASTA domain-containing protein</fullName>
    </recommendedName>
</protein>
<reference evidence="3 4" key="1">
    <citation type="journal article" date="2016" name="Front. Microbiol.">
        <title>Genomic Resource of Rice Seed Associated Bacteria.</title>
        <authorList>
            <person name="Midha S."/>
            <person name="Bansal K."/>
            <person name="Sharma S."/>
            <person name="Kumar N."/>
            <person name="Patil P.P."/>
            <person name="Chaudhry V."/>
            <person name="Patil P.B."/>
        </authorList>
    </citation>
    <scope>NUCLEOTIDE SEQUENCE [LARGE SCALE GENOMIC DNA]</scope>
    <source>
        <strain evidence="3 4">NS354</strain>
    </source>
</reference>
<evidence type="ECO:0000313" key="4">
    <source>
        <dbReference type="Proteomes" id="UP000070810"/>
    </source>
</evidence>
<accession>A0A147E7J3</accession>
<name>A0A147E7J3_9MICO</name>
<evidence type="ECO:0000259" key="2">
    <source>
        <dbReference type="PROSITE" id="PS51178"/>
    </source>
</evidence>
<feature type="region of interest" description="Disordered" evidence="1">
    <location>
        <begin position="1"/>
        <end position="116"/>
    </location>
</feature>
<proteinExistence type="predicted"/>
<sequence length="116" mass="11480">VTVTYSTGPGSVTLPSSMEGRDADTVIDEITSEGVNVTRHDEASDSVGSGKVIRTSPSSGSTVEVGSSVDVYVSTGPASGDSGGSDQDPGSGRRSTSPSASPSPTPTEQASQDTDG</sequence>
<keyword evidence="4" id="KW-1185">Reference proteome</keyword>
<dbReference type="PROSITE" id="PS51178">
    <property type="entry name" value="PASTA"/>
    <property type="match status" value="1"/>
</dbReference>
<dbReference type="EMBL" id="LDRK01000192">
    <property type="protein sequence ID" value="KTR79489.1"/>
    <property type="molecule type" value="Genomic_DNA"/>
</dbReference>
<dbReference type="InterPro" id="IPR005543">
    <property type="entry name" value="PASTA_dom"/>
</dbReference>
<evidence type="ECO:0000313" key="3">
    <source>
        <dbReference type="EMBL" id="KTR79489.1"/>
    </source>
</evidence>
<dbReference type="AlphaFoldDB" id="A0A147E7J3"/>
<evidence type="ECO:0000256" key="1">
    <source>
        <dbReference type="SAM" id="MobiDB-lite"/>
    </source>
</evidence>
<feature type="compositionally biased region" description="Polar residues" evidence="1">
    <location>
        <begin position="1"/>
        <end position="16"/>
    </location>
</feature>
<comment type="caution">
    <text evidence="3">The sequence shown here is derived from an EMBL/GenBank/DDBJ whole genome shotgun (WGS) entry which is preliminary data.</text>
</comment>
<dbReference type="Gene3D" id="3.30.10.20">
    <property type="match status" value="1"/>
</dbReference>
<dbReference type="CDD" id="cd06577">
    <property type="entry name" value="PASTA_pknB"/>
    <property type="match status" value="1"/>
</dbReference>
<feature type="non-terminal residue" evidence="3">
    <location>
        <position position="1"/>
    </location>
</feature>
<feature type="domain" description="PASTA" evidence="2">
    <location>
        <begin position="8"/>
        <end position="75"/>
    </location>
</feature>
<dbReference type="PATRIC" id="fig|1079994.3.peg.984"/>
<dbReference type="Pfam" id="PF03793">
    <property type="entry name" value="PASTA"/>
    <property type="match status" value="1"/>
</dbReference>
<gene>
    <name evidence="3" type="ORF">NS354_13070</name>
</gene>
<organism evidence="3 4">
    <name type="scientific">Leucobacter chromiiresistens</name>
    <dbReference type="NCBI Taxonomy" id="1079994"/>
    <lineage>
        <taxon>Bacteria</taxon>
        <taxon>Bacillati</taxon>
        <taxon>Actinomycetota</taxon>
        <taxon>Actinomycetes</taxon>
        <taxon>Micrococcales</taxon>
        <taxon>Microbacteriaceae</taxon>
        <taxon>Leucobacter</taxon>
    </lineage>
</organism>
<dbReference type="SMART" id="SM00740">
    <property type="entry name" value="PASTA"/>
    <property type="match status" value="1"/>
</dbReference>
<dbReference type="RefSeq" id="WP_153002239.1">
    <property type="nucleotide sequence ID" value="NZ_LDRK01000192.1"/>
</dbReference>